<dbReference type="InterPro" id="IPR057670">
    <property type="entry name" value="SH3_retrovirus"/>
</dbReference>
<dbReference type="GO" id="GO:0015074">
    <property type="term" value="P:DNA integration"/>
    <property type="evidence" value="ECO:0007669"/>
    <property type="project" value="InterPro"/>
</dbReference>
<dbReference type="SUPFAM" id="SSF53098">
    <property type="entry name" value="Ribonuclease H-like"/>
    <property type="match status" value="1"/>
</dbReference>
<evidence type="ECO:0000259" key="2">
    <source>
        <dbReference type="PROSITE" id="PS50994"/>
    </source>
</evidence>
<accession>A0AAD4WJ42</accession>
<dbReference type="Pfam" id="PF25597">
    <property type="entry name" value="SH3_retrovirus"/>
    <property type="match status" value="1"/>
</dbReference>
<proteinExistence type="predicted"/>
<dbReference type="EMBL" id="JAJFAZ020000002">
    <property type="protein sequence ID" value="KAI5343579.1"/>
    <property type="molecule type" value="Genomic_DNA"/>
</dbReference>
<organism evidence="3 4">
    <name type="scientific">Prunus dulcis</name>
    <name type="common">Almond</name>
    <name type="synonym">Amygdalus dulcis</name>
    <dbReference type="NCBI Taxonomy" id="3755"/>
    <lineage>
        <taxon>Eukaryota</taxon>
        <taxon>Viridiplantae</taxon>
        <taxon>Streptophyta</taxon>
        <taxon>Embryophyta</taxon>
        <taxon>Tracheophyta</taxon>
        <taxon>Spermatophyta</taxon>
        <taxon>Magnoliopsida</taxon>
        <taxon>eudicotyledons</taxon>
        <taxon>Gunneridae</taxon>
        <taxon>Pentapetalae</taxon>
        <taxon>rosids</taxon>
        <taxon>fabids</taxon>
        <taxon>Rosales</taxon>
        <taxon>Rosaceae</taxon>
        <taxon>Amygdaloideae</taxon>
        <taxon>Amygdaleae</taxon>
        <taxon>Prunus</taxon>
    </lineage>
</organism>
<dbReference type="AlphaFoldDB" id="A0AAD4WJ42"/>
<evidence type="ECO:0000313" key="3">
    <source>
        <dbReference type="EMBL" id="KAI5343579.1"/>
    </source>
</evidence>
<keyword evidence="4" id="KW-1185">Reference proteome</keyword>
<dbReference type="InterPro" id="IPR001584">
    <property type="entry name" value="Integrase_cat-core"/>
</dbReference>
<dbReference type="InterPro" id="IPR036397">
    <property type="entry name" value="RNaseH_sf"/>
</dbReference>
<dbReference type="Gene3D" id="3.30.420.10">
    <property type="entry name" value="Ribonuclease H-like superfamily/Ribonuclease H"/>
    <property type="match status" value="1"/>
</dbReference>
<name>A0AAD4WJ42_PRUDU</name>
<sequence>MFNEEARRKEQGVAVESKALVSECRERSSNRKLHKREKSKIRSKDDSRGRSKTRRDLEYYHCGRIGHIKRECMLFKREKDRGNKRSDARDTTATTFGGNEVWAYALRTKDQVYEVFQWFYDSIERETGRSLKCIRTDNRGEYIRVFRNYCRSNGIRHERSVLKIPQHNGVAERMNKTIVERIRTSYLMPRAFFHIPKDEISKLDEKLKECIFMGYGNEEFSYRLWDPLARKIIISRDVVFFEDQNIEDMQRGDKPDNLREYPAKLDPISHPLQCNEGRDESNDTDDPTNDPITNEPVNDDMIDGHIADGVMDDVANEGQEAQAHESCQIPTKKIDKGTKTSE</sequence>
<comment type="caution">
    <text evidence="3">The sequence shown here is derived from an EMBL/GenBank/DDBJ whole genome shotgun (WGS) entry which is preliminary data.</text>
</comment>
<evidence type="ECO:0000256" key="1">
    <source>
        <dbReference type="SAM" id="MobiDB-lite"/>
    </source>
</evidence>
<feature type="region of interest" description="Disordered" evidence="1">
    <location>
        <begin position="249"/>
        <end position="342"/>
    </location>
</feature>
<dbReference type="PANTHER" id="PTHR42648:SF28">
    <property type="entry name" value="TRANSPOSON-ENCODED PROTEIN WITH RIBONUCLEASE H-LIKE AND RETROVIRUS ZINC FINGER-LIKE DOMAINS"/>
    <property type="match status" value="1"/>
</dbReference>
<feature type="region of interest" description="Disordered" evidence="1">
    <location>
        <begin position="25"/>
        <end position="52"/>
    </location>
</feature>
<dbReference type="Proteomes" id="UP001054821">
    <property type="component" value="Chromosome 2"/>
</dbReference>
<dbReference type="PROSITE" id="PS50994">
    <property type="entry name" value="INTEGRASE"/>
    <property type="match status" value="1"/>
</dbReference>
<feature type="compositionally biased region" description="Basic and acidic residues" evidence="1">
    <location>
        <begin position="40"/>
        <end position="52"/>
    </location>
</feature>
<dbReference type="GO" id="GO:0003676">
    <property type="term" value="F:nucleic acid binding"/>
    <property type="evidence" value="ECO:0007669"/>
    <property type="project" value="InterPro"/>
</dbReference>
<gene>
    <name evidence="3" type="ORF">L3X38_011455</name>
</gene>
<reference evidence="3 4" key="1">
    <citation type="journal article" date="2022" name="G3 (Bethesda)">
        <title>Whole-genome sequence and methylome profiling of the almond [Prunus dulcis (Mill.) D.A. Webb] cultivar 'Nonpareil'.</title>
        <authorList>
            <person name="D'Amico-Willman K.M."/>
            <person name="Ouma W.Z."/>
            <person name="Meulia T."/>
            <person name="Sideli G.M."/>
            <person name="Gradziel T.M."/>
            <person name="Fresnedo-Ramirez J."/>
        </authorList>
    </citation>
    <scope>NUCLEOTIDE SEQUENCE [LARGE SCALE GENOMIC DNA]</scope>
    <source>
        <strain evidence="3">Clone GOH B32 T37-40</strain>
    </source>
</reference>
<protein>
    <recommendedName>
        <fullName evidence="2">Integrase catalytic domain-containing protein</fullName>
    </recommendedName>
</protein>
<dbReference type="InterPro" id="IPR039537">
    <property type="entry name" value="Retrotran_Ty1/copia-like"/>
</dbReference>
<feature type="domain" description="Integrase catalytic" evidence="2">
    <location>
        <begin position="111"/>
        <end position="183"/>
    </location>
</feature>
<feature type="compositionally biased region" description="Basic residues" evidence="1">
    <location>
        <begin position="30"/>
        <end position="39"/>
    </location>
</feature>
<dbReference type="InterPro" id="IPR012337">
    <property type="entry name" value="RNaseH-like_sf"/>
</dbReference>
<dbReference type="PANTHER" id="PTHR42648">
    <property type="entry name" value="TRANSPOSASE, PUTATIVE-RELATED"/>
    <property type="match status" value="1"/>
</dbReference>
<feature type="compositionally biased region" description="Basic and acidic residues" evidence="1">
    <location>
        <begin position="249"/>
        <end position="263"/>
    </location>
</feature>
<feature type="compositionally biased region" description="Basic and acidic residues" evidence="1">
    <location>
        <begin position="332"/>
        <end position="342"/>
    </location>
</feature>
<evidence type="ECO:0000313" key="4">
    <source>
        <dbReference type="Proteomes" id="UP001054821"/>
    </source>
</evidence>